<evidence type="ECO:0000256" key="1">
    <source>
        <dbReference type="SAM" id="Phobius"/>
    </source>
</evidence>
<gene>
    <name evidence="2" type="ORF">FNH13_17765</name>
</gene>
<keyword evidence="1" id="KW-1133">Transmembrane helix</keyword>
<keyword evidence="1" id="KW-0812">Transmembrane</keyword>
<keyword evidence="1" id="KW-0472">Membrane</keyword>
<dbReference type="KEGG" id="orz:FNH13_17765"/>
<feature type="transmembrane region" description="Helical" evidence="1">
    <location>
        <begin position="14"/>
        <end position="32"/>
    </location>
</feature>
<dbReference type="EMBL" id="CP041616">
    <property type="protein sequence ID" value="QDO89947.1"/>
    <property type="molecule type" value="Genomic_DNA"/>
</dbReference>
<dbReference type="AlphaFoldDB" id="A0A516GEI4"/>
<keyword evidence="3" id="KW-1185">Reference proteome</keyword>
<evidence type="ECO:0000313" key="3">
    <source>
        <dbReference type="Proteomes" id="UP000315395"/>
    </source>
</evidence>
<protein>
    <submittedName>
        <fullName evidence="2">Uncharacterized protein</fullName>
    </submittedName>
</protein>
<feature type="transmembrane region" description="Helical" evidence="1">
    <location>
        <begin position="64"/>
        <end position="82"/>
    </location>
</feature>
<evidence type="ECO:0000313" key="2">
    <source>
        <dbReference type="EMBL" id="QDO89947.1"/>
    </source>
</evidence>
<name>A0A516GEI4_9MICO</name>
<reference evidence="2 3" key="1">
    <citation type="submission" date="2019-07" db="EMBL/GenBank/DDBJ databases">
        <title>complete genome sequencing of Ornithinimicrobium sp. H23M54.</title>
        <authorList>
            <person name="Bae J.-W."/>
            <person name="Lee S.-Y."/>
        </authorList>
    </citation>
    <scope>NUCLEOTIDE SEQUENCE [LARGE SCALE GENOMIC DNA]</scope>
    <source>
        <strain evidence="2 3">H23M54</strain>
    </source>
</reference>
<proteinExistence type="predicted"/>
<sequence length="115" mass="12387">MPALDIDYSTGDGSPVMIGAIAVVAVLLLGLLTKRATENKARADRSQEADSIEFRLGLEARAGSYMDCIILGSVLFCISALAPSIPSWLTTFVYLVLITASFWIRFAVKRGGFRG</sequence>
<organism evidence="2 3">
    <name type="scientific">Ornithinimicrobium ciconiae</name>
    <dbReference type="NCBI Taxonomy" id="2594265"/>
    <lineage>
        <taxon>Bacteria</taxon>
        <taxon>Bacillati</taxon>
        <taxon>Actinomycetota</taxon>
        <taxon>Actinomycetes</taxon>
        <taxon>Micrococcales</taxon>
        <taxon>Ornithinimicrobiaceae</taxon>
        <taxon>Ornithinimicrobium</taxon>
    </lineage>
</organism>
<accession>A0A516GEI4</accession>
<dbReference type="Proteomes" id="UP000315395">
    <property type="component" value="Chromosome"/>
</dbReference>
<feature type="transmembrane region" description="Helical" evidence="1">
    <location>
        <begin position="88"/>
        <end position="108"/>
    </location>
</feature>
<dbReference type="RefSeq" id="WP_143784667.1">
    <property type="nucleotide sequence ID" value="NZ_CP041616.1"/>
</dbReference>